<proteinExistence type="inferred from homology"/>
<dbReference type="PROSITE" id="PS51462">
    <property type="entry name" value="NUDIX"/>
    <property type="match status" value="1"/>
</dbReference>
<dbReference type="EMBL" id="CAEZYF010000001">
    <property type="protein sequence ID" value="CAB4700996.1"/>
    <property type="molecule type" value="Genomic_DNA"/>
</dbReference>
<evidence type="ECO:0000256" key="2">
    <source>
        <dbReference type="ARBA" id="ARBA00001947"/>
    </source>
</evidence>
<dbReference type="PANTHER" id="PTHR42904:SF6">
    <property type="entry name" value="NAD-CAPPED RNA HYDROLASE NUDT12"/>
    <property type="match status" value="1"/>
</dbReference>
<evidence type="ECO:0000256" key="1">
    <source>
        <dbReference type="ARBA" id="ARBA00001946"/>
    </source>
</evidence>
<evidence type="ECO:0000313" key="12">
    <source>
        <dbReference type="EMBL" id="CAB4700996.1"/>
    </source>
</evidence>
<evidence type="ECO:0000256" key="7">
    <source>
        <dbReference type="ARBA" id="ARBA00022842"/>
    </source>
</evidence>
<name>A0A6J7APF8_9ZZZZ</name>
<evidence type="ECO:0000313" key="15">
    <source>
        <dbReference type="EMBL" id="CAB4937499.1"/>
    </source>
</evidence>
<dbReference type="InterPro" id="IPR015376">
    <property type="entry name" value="Znr_NADH_PPase"/>
</dbReference>
<dbReference type="GO" id="GO:0005829">
    <property type="term" value="C:cytosol"/>
    <property type="evidence" value="ECO:0007669"/>
    <property type="project" value="TreeGrafter"/>
</dbReference>
<dbReference type="NCBIfam" id="NF001299">
    <property type="entry name" value="PRK00241.1"/>
    <property type="match status" value="1"/>
</dbReference>
<dbReference type="Gene3D" id="3.90.79.20">
    <property type="match status" value="1"/>
</dbReference>
<comment type="similarity">
    <text evidence="3">Belongs to the Nudix hydrolase family. NudC subfamily.</text>
</comment>
<dbReference type="Pfam" id="PF00293">
    <property type="entry name" value="NUDIX"/>
    <property type="match status" value="1"/>
</dbReference>
<comment type="catalytic activity">
    <reaction evidence="9">
        <text>a 5'-end NAD(+)-phospho-ribonucleoside in mRNA + H2O = a 5'-end phospho-adenosine-phospho-ribonucleoside in mRNA + beta-nicotinamide D-ribonucleotide + 2 H(+)</text>
        <dbReference type="Rhea" id="RHEA:60876"/>
        <dbReference type="Rhea" id="RHEA-COMP:15698"/>
        <dbReference type="Rhea" id="RHEA-COMP:15719"/>
        <dbReference type="ChEBI" id="CHEBI:14649"/>
        <dbReference type="ChEBI" id="CHEBI:15377"/>
        <dbReference type="ChEBI" id="CHEBI:15378"/>
        <dbReference type="ChEBI" id="CHEBI:144029"/>
        <dbReference type="ChEBI" id="CHEBI:144051"/>
    </reaction>
    <physiologicalReaction direction="left-to-right" evidence="9">
        <dbReference type="Rhea" id="RHEA:60877"/>
    </physiologicalReaction>
</comment>
<evidence type="ECO:0000313" key="14">
    <source>
        <dbReference type="EMBL" id="CAB4852273.1"/>
    </source>
</evidence>
<evidence type="ECO:0000256" key="8">
    <source>
        <dbReference type="ARBA" id="ARBA00023027"/>
    </source>
</evidence>
<dbReference type="GO" id="GO:0006742">
    <property type="term" value="P:NADP+ catabolic process"/>
    <property type="evidence" value="ECO:0007669"/>
    <property type="project" value="TreeGrafter"/>
</dbReference>
<evidence type="ECO:0000313" key="11">
    <source>
        <dbReference type="EMBL" id="CAB4363891.1"/>
    </source>
</evidence>
<dbReference type="PANTHER" id="PTHR42904">
    <property type="entry name" value="NUDIX HYDROLASE, NUDC SUBFAMILY"/>
    <property type="match status" value="1"/>
</dbReference>
<dbReference type="GO" id="GO:0046872">
    <property type="term" value="F:metal ion binding"/>
    <property type="evidence" value="ECO:0007669"/>
    <property type="project" value="UniProtKB-KW"/>
</dbReference>
<dbReference type="InterPro" id="IPR015797">
    <property type="entry name" value="NUDIX_hydrolase-like_dom_sf"/>
</dbReference>
<dbReference type="Pfam" id="PF09296">
    <property type="entry name" value="NUDIX-like"/>
    <property type="match status" value="1"/>
</dbReference>
<dbReference type="EMBL" id="CAESGF010000008">
    <property type="protein sequence ID" value="CAB4363891.1"/>
    <property type="molecule type" value="Genomic_DNA"/>
</dbReference>
<protein>
    <recommendedName>
        <fullName evidence="4">NAD(+) diphosphatase</fullName>
        <ecNumber evidence="4">3.6.1.22</ecNumber>
    </recommendedName>
</protein>
<feature type="domain" description="Nudix hydrolase" evidence="10">
    <location>
        <begin position="128"/>
        <end position="259"/>
    </location>
</feature>
<evidence type="ECO:0000256" key="3">
    <source>
        <dbReference type="ARBA" id="ARBA00009595"/>
    </source>
</evidence>
<evidence type="ECO:0000256" key="6">
    <source>
        <dbReference type="ARBA" id="ARBA00022801"/>
    </source>
</evidence>
<dbReference type="GO" id="GO:0019677">
    <property type="term" value="P:NAD+ catabolic process"/>
    <property type="evidence" value="ECO:0007669"/>
    <property type="project" value="TreeGrafter"/>
</dbReference>
<dbReference type="EMBL" id="CAFBIY010000120">
    <property type="protein sequence ID" value="CAB4852273.1"/>
    <property type="molecule type" value="Genomic_DNA"/>
</dbReference>
<accession>A0A6J7APF8</accession>
<comment type="cofactor">
    <cofactor evidence="1">
        <name>Mg(2+)</name>
        <dbReference type="ChEBI" id="CHEBI:18420"/>
    </cofactor>
</comment>
<dbReference type="SUPFAM" id="SSF55811">
    <property type="entry name" value="Nudix"/>
    <property type="match status" value="2"/>
</dbReference>
<keyword evidence="6" id="KW-0378">Hydrolase</keyword>
<reference evidence="13" key="1">
    <citation type="submission" date="2020-05" db="EMBL/GenBank/DDBJ databases">
        <authorList>
            <person name="Chiriac C."/>
            <person name="Salcher M."/>
            <person name="Ghai R."/>
            <person name="Kavagutti S V."/>
        </authorList>
    </citation>
    <scope>NUCLEOTIDE SEQUENCE</scope>
</reference>
<keyword evidence="8" id="KW-0520">NAD</keyword>
<evidence type="ECO:0000256" key="9">
    <source>
        <dbReference type="ARBA" id="ARBA00023679"/>
    </source>
</evidence>
<dbReference type="EMBL" id="CAFBMT010000010">
    <property type="protein sequence ID" value="CAB4937499.1"/>
    <property type="molecule type" value="Genomic_DNA"/>
</dbReference>
<evidence type="ECO:0000256" key="5">
    <source>
        <dbReference type="ARBA" id="ARBA00022723"/>
    </source>
</evidence>
<dbReference type="Gene3D" id="3.90.79.10">
    <property type="entry name" value="Nucleoside Triphosphate Pyrophosphohydrolase"/>
    <property type="match status" value="1"/>
</dbReference>
<evidence type="ECO:0000313" key="16">
    <source>
        <dbReference type="EMBL" id="CAB4991043.1"/>
    </source>
</evidence>
<sequence length="260" mass="28543">MASFNPALTPPTGVTQHRFIHVIGSNVFIDDRAAEPDWAVHFLGMLDGEACWAVDVPAGEDPSYGAAVDLYSLHGRTSEVEWAVAGRAVQLAEWSRTHRFCGRCGQPTVHSDNDRSMRCAGCGLLAYPRLAPAMITLVTKGDPGPDQLALLARGVNFRGPMYSCLAGFVEAGESLEQSVIREVREEVGIEVSWPTYQGSQPWPFPHSLMIGFRTEWVSGEIACDPAEIVDAQWYRREELPSIPPGISIARKLIDAWLHEG</sequence>
<dbReference type="InterPro" id="IPR015375">
    <property type="entry name" value="NADH_PPase-like_N"/>
</dbReference>
<gene>
    <name evidence="12" type="ORF">UFOPK2656_00057</name>
    <name evidence="13" type="ORF">UFOPK3099_02614</name>
    <name evidence="14" type="ORF">UFOPK3267_01991</name>
    <name evidence="15" type="ORF">UFOPK3651_01907</name>
    <name evidence="16" type="ORF">UFOPK3931_01475</name>
    <name evidence="11" type="ORF">UFOPK4189_01661</name>
</gene>
<dbReference type="EC" id="3.6.1.22" evidence="4"/>
<dbReference type="InterPro" id="IPR049734">
    <property type="entry name" value="NudC-like_C"/>
</dbReference>
<dbReference type="InterPro" id="IPR000086">
    <property type="entry name" value="NUDIX_hydrolase_dom"/>
</dbReference>
<dbReference type="EMBL" id="CAFAAV010000275">
    <property type="protein sequence ID" value="CAB4834841.1"/>
    <property type="molecule type" value="Genomic_DNA"/>
</dbReference>
<comment type="cofactor">
    <cofactor evidence="2">
        <name>Zn(2+)</name>
        <dbReference type="ChEBI" id="CHEBI:29105"/>
    </cofactor>
</comment>
<keyword evidence="7" id="KW-0460">Magnesium</keyword>
<dbReference type="CDD" id="cd03429">
    <property type="entry name" value="NUDIX_NADH_pyrophosphatase_Nudt13"/>
    <property type="match status" value="1"/>
</dbReference>
<organism evidence="13">
    <name type="scientific">freshwater metagenome</name>
    <dbReference type="NCBI Taxonomy" id="449393"/>
    <lineage>
        <taxon>unclassified sequences</taxon>
        <taxon>metagenomes</taxon>
        <taxon>ecological metagenomes</taxon>
    </lineage>
</organism>
<dbReference type="EMBL" id="CAFBOL010000034">
    <property type="protein sequence ID" value="CAB4991043.1"/>
    <property type="molecule type" value="Genomic_DNA"/>
</dbReference>
<evidence type="ECO:0000256" key="4">
    <source>
        <dbReference type="ARBA" id="ARBA00012381"/>
    </source>
</evidence>
<keyword evidence="5" id="KW-0479">Metal-binding</keyword>
<evidence type="ECO:0000313" key="13">
    <source>
        <dbReference type="EMBL" id="CAB4834841.1"/>
    </source>
</evidence>
<dbReference type="InterPro" id="IPR050241">
    <property type="entry name" value="NAD-cap_RNA_hydrolase_NudC"/>
</dbReference>
<evidence type="ECO:0000259" key="10">
    <source>
        <dbReference type="PROSITE" id="PS51462"/>
    </source>
</evidence>
<dbReference type="AlphaFoldDB" id="A0A6J7APF8"/>
<dbReference type="Pfam" id="PF09297">
    <property type="entry name" value="Zn_ribbon_NUD"/>
    <property type="match status" value="1"/>
</dbReference>
<dbReference type="GO" id="GO:0035529">
    <property type="term" value="F:NADH pyrophosphatase activity"/>
    <property type="evidence" value="ECO:0007669"/>
    <property type="project" value="TreeGrafter"/>
</dbReference>